<dbReference type="PROSITE" id="PS50089">
    <property type="entry name" value="ZF_RING_2"/>
    <property type="match status" value="1"/>
</dbReference>
<organism evidence="10 11">
    <name type="scientific">Acer yangbiense</name>
    <dbReference type="NCBI Taxonomy" id="1000413"/>
    <lineage>
        <taxon>Eukaryota</taxon>
        <taxon>Viridiplantae</taxon>
        <taxon>Streptophyta</taxon>
        <taxon>Embryophyta</taxon>
        <taxon>Tracheophyta</taxon>
        <taxon>Spermatophyta</taxon>
        <taxon>Magnoliopsida</taxon>
        <taxon>eudicotyledons</taxon>
        <taxon>Gunneridae</taxon>
        <taxon>Pentapetalae</taxon>
        <taxon>rosids</taxon>
        <taxon>malvids</taxon>
        <taxon>Sapindales</taxon>
        <taxon>Sapindaceae</taxon>
        <taxon>Hippocastanoideae</taxon>
        <taxon>Acereae</taxon>
        <taxon>Acer</taxon>
    </lineage>
</organism>
<dbReference type="GO" id="GO:0005634">
    <property type="term" value="C:nucleus"/>
    <property type="evidence" value="ECO:0007669"/>
    <property type="project" value="TreeGrafter"/>
</dbReference>
<protein>
    <recommendedName>
        <fullName evidence="12">RING-type domain-containing protein</fullName>
    </recommendedName>
</protein>
<dbReference type="Gene3D" id="3.30.40.10">
    <property type="entry name" value="Zinc/RING finger domain, C3HC4 (zinc finger)"/>
    <property type="match status" value="1"/>
</dbReference>
<keyword evidence="1" id="KW-0436">Ligase</keyword>
<dbReference type="PROSITE" id="PS51266">
    <property type="entry name" value="ZF_CHY"/>
    <property type="match status" value="1"/>
</dbReference>
<dbReference type="EMBL" id="VAHF01000011">
    <property type="protein sequence ID" value="TXG51441.1"/>
    <property type="molecule type" value="Genomic_DNA"/>
</dbReference>
<dbReference type="InterPro" id="IPR001841">
    <property type="entry name" value="Znf_RING"/>
</dbReference>
<reference evidence="11" key="1">
    <citation type="journal article" date="2019" name="Gigascience">
        <title>De novo genome assembly of the endangered Acer yangbiense, a plant species with extremely small populations endemic to Yunnan Province, China.</title>
        <authorList>
            <person name="Yang J."/>
            <person name="Wariss H.M."/>
            <person name="Tao L."/>
            <person name="Zhang R."/>
            <person name="Yun Q."/>
            <person name="Hollingsworth P."/>
            <person name="Dao Z."/>
            <person name="Luo G."/>
            <person name="Guo H."/>
            <person name="Ma Y."/>
            <person name="Sun W."/>
        </authorList>
    </citation>
    <scope>NUCLEOTIDE SEQUENCE [LARGE SCALE GENOMIC DNA]</scope>
    <source>
        <strain evidence="11">cv. Malutang</strain>
    </source>
</reference>
<dbReference type="GO" id="GO:0061630">
    <property type="term" value="F:ubiquitin protein ligase activity"/>
    <property type="evidence" value="ECO:0007669"/>
    <property type="project" value="UniProtKB-ARBA"/>
</dbReference>
<dbReference type="Pfam" id="PF07797">
    <property type="entry name" value="DUF1639"/>
    <property type="match status" value="1"/>
</dbReference>
<evidence type="ECO:0000256" key="1">
    <source>
        <dbReference type="ARBA" id="ARBA00022598"/>
    </source>
</evidence>
<dbReference type="PROSITE" id="PS51270">
    <property type="entry name" value="ZF_CTCHY"/>
    <property type="match status" value="1"/>
</dbReference>
<dbReference type="GO" id="GO:0006879">
    <property type="term" value="P:intracellular iron ion homeostasis"/>
    <property type="evidence" value="ECO:0007669"/>
    <property type="project" value="UniProtKB-ARBA"/>
</dbReference>
<evidence type="ECO:0000313" key="11">
    <source>
        <dbReference type="Proteomes" id="UP000323000"/>
    </source>
</evidence>
<evidence type="ECO:0000256" key="4">
    <source>
        <dbReference type="ARBA" id="ARBA00022833"/>
    </source>
</evidence>
<dbReference type="OrthoDB" id="411372at2759"/>
<keyword evidence="2" id="KW-0479">Metal-binding</keyword>
<evidence type="ECO:0000256" key="3">
    <source>
        <dbReference type="ARBA" id="ARBA00022771"/>
    </source>
</evidence>
<evidence type="ECO:0000259" key="7">
    <source>
        <dbReference type="PROSITE" id="PS50089"/>
    </source>
</evidence>
<name>A0A5C7H3F1_9ROSI</name>
<dbReference type="SUPFAM" id="SSF161219">
    <property type="entry name" value="CHY zinc finger-like"/>
    <property type="match status" value="1"/>
</dbReference>
<evidence type="ECO:0000256" key="2">
    <source>
        <dbReference type="ARBA" id="ARBA00022723"/>
    </source>
</evidence>
<evidence type="ECO:0000313" key="10">
    <source>
        <dbReference type="EMBL" id="TXG51441.1"/>
    </source>
</evidence>
<evidence type="ECO:0000256" key="5">
    <source>
        <dbReference type="PROSITE-ProRule" id="PRU00601"/>
    </source>
</evidence>
<gene>
    <name evidence="10" type="ORF">EZV62_023965</name>
</gene>
<dbReference type="GO" id="GO:0006511">
    <property type="term" value="P:ubiquitin-dependent protein catabolic process"/>
    <property type="evidence" value="ECO:0007669"/>
    <property type="project" value="TreeGrafter"/>
</dbReference>
<dbReference type="PANTHER" id="PTHR21319">
    <property type="entry name" value="RING FINGER AND CHY ZINC FINGER DOMAIN-CONTAINING PROTEIN 1"/>
    <property type="match status" value="1"/>
</dbReference>
<dbReference type="CDD" id="cd16464">
    <property type="entry name" value="RING-H2_Pirh2-like"/>
    <property type="match status" value="1"/>
</dbReference>
<dbReference type="InterPro" id="IPR013083">
    <property type="entry name" value="Znf_RING/FYVE/PHD"/>
</dbReference>
<dbReference type="GO" id="GO:0016874">
    <property type="term" value="F:ligase activity"/>
    <property type="evidence" value="ECO:0007669"/>
    <property type="project" value="UniProtKB-KW"/>
</dbReference>
<feature type="domain" description="RING-type" evidence="7">
    <location>
        <begin position="1117"/>
        <end position="1159"/>
    </location>
</feature>
<keyword evidence="3 5" id="KW-0863">Zinc-finger</keyword>
<feature type="compositionally biased region" description="Polar residues" evidence="6">
    <location>
        <begin position="554"/>
        <end position="576"/>
    </location>
</feature>
<dbReference type="InterPro" id="IPR012312">
    <property type="entry name" value="Hemerythrin-like"/>
</dbReference>
<evidence type="ECO:0000259" key="9">
    <source>
        <dbReference type="PROSITE" id="PS51270"/>
    </source>
</evidence>
<dbReference type="PANTHER" id="PTHR21319:SF61">
    <property type="entry name" value="ZINC FINGER PROTEIN BRUTUS"/>
    <property type="match status" value="1"/>
</dbReference>
<feature type="region of interest" description="Disordered" evidence="6">
    <location>
        <begin position="543"/>
        <end position="576"/>
    </location>
</feature>
<dbReference type="GO" id="GO:0008270">
    <property type="term" value="F:zinc ion binding"/>
    <property type="evidence" value="ECO:0007669"/>
    <property type="project" value="UniProtKB-KW"/>
</dbReference>
<evidence type="ECO:0000256" key="6">
    <source>
        <dbReference type="SAM" id="MobiDB-lite"/>
    </source>
</evidence>
<dbReference type="FunFam" id="3.30.40.10:FF:000208">
    <property type="entry name" value="Zinc finger protein-related isoform 1"/>
    <property type="match status" value="1"/>
</dbReference>
<dbReference type="SMART" id="SM00184">
    <property type="entry name" value="RING"/>
    <property type="match status" value="1"/>
</dbReference>
<dbReference type="SUPFAM" id="SSF161245">
    <property type="entry name" value="Zinc hairpin stack"/>
    <property type="match status" value="1"/>
</dbReference>
<dbReference type="InterPro" id="IPR037274">
    <property type="entry name" value="Znf_CHY_sf"/>
</dbReference>
<dbReference type="CDD" id="cd12108">
    <property type="entry name" value="Hr-like"/>
    <property type="match status" value="3"/>
</dbReference>
<feature type="domain" description="CHY-type" evidence="8">
    <location>
        <begin position="981"/>
        <end position="1050"/>
    </location>
</feature>
<keyword evidence="11" id="KW-1185">Reference proteome</keyword>
<proteinExistence type="predicted"/>
<dbReference type="Gene3D" id="1.20.120.520">
    <property type="entry name" value="nmb1532 protein domain like"/>
    <property type="match status" value="3"/>
</dbReference>
<comment type="caution">
    <text evidence="10">The sequence shown here is derived from an EMBL/GenBank/DDBJ whole genome shotgun (WGS) entry which is preliminary data.</text>
</comment>
<dbReference type="GO" id="GO:0016567">
    <property type="term" value="P:protein ubiquitination"/>
    <property type="evidence" value="ECO:0007669"/>
    <property type="project" value="TreeGrafter"/>
</dbReference>
<dbReference type="Pfam" id="PF05495">
    <property type="entry name" value="zf-CHY"/>
    <property type="match status" value="1"/>
</dbReference>
<evidence type="ECO:0008006" key="12">
    <source>
        <dbReference type="Google" id="ProtNLM"/>
    </source>
</evidence>
<accession>A0A5C7H3F1</accession>
<evidence type="ECO:0000259" key="8">
    <source>
        <dbReference type="PROSITE" id="PS51266"/>
    </source>
</evidence>
<feature type="domain" description="CTCHY-type" evidence="9">
    <location>
        <begin position="1053"/>
        <end position="1116"/>
    </location>
</feature>
<dbReference type="InterPro" id="IPR017921">
    <property type="entry name" value="Znf_CTCHY"/>
</dbReference>
<dbReference type="Pfam" id="PF01814">
    <property type="entry name" value="Hemerythrin"/>
    <property type="match status" value="2"/>
</dbReference>
<sequence>MAMPSPELQRREAVLSESVDAASSTGHFNTSERDSPILFLCFFHKAVRNELDSLHRLTMKFATGHRVDVRPLFERYRFLRSVYKHHSNAEDEVIFPALDIRVKNVARTYSLEHEGESNLFDHLFELLNSYMQNDESFPKELASCTRVLQTSINQHMAKEEDQVFPLLIEKFSLEEQASLVWQFLCSIPVNMMAEFLSWLSSSVLPDEYQGADYCSCLLKVIFTWMGRRNAVNTVESCIDNSDVRCFLDSTSSRLTQQMDRVACVCESSKTGKRKHLEPSNDAFSTTASYPIKEILIWHNAIKRELSEIAEEARKIQRSGDFTNLSAFNERLQFIAEVCIYHSIAEDKVIFPAVDGEFSFSEEHAEEESQFNDFRCLIESIQSAGAISTSAAEFFAKLCSHADQIMESIERHFRNEEVLVLPLAQKHLSFKRQQEILYQSLCVMPLKLIERVLPWLMGSLTEHEARSFLKNMQSAAQATDTALVTLFSGWACKGRNQGACLSPSARGCCPLKSFTDIEENFCLSCCACTSASCTNEILMSAHQDEVKQPNKRNISRSSENSNAHNPLQTSNAHKPSCSESSDRSCCVPGLGVNSNYLGLSAHSAAKSLQSLSFGSSTPSLNSSLFIWETDNSFSDVGCGGRPIDTIFKFHKAISKDLEYLDVESGKLSDCDETFLRQFIGRFHLLWGLYRAHSNAEDEIVFPALESKETLHNVSHSYTLDHKQEEKLFEDISCLLSEISHLHERLRRAHLEENLTQISTESSAAHGGDFMRKYKELATKLQGMCKSIKVTLDQHIFREELELWPLFDKHFSVEEQDKLVGRIIGTTGAEVLQSMLPWVTSALTQDEQNKMMDTWKQATKNTMFNEWLDECWIGKPKSSSQTESLEATVSYKDNNFHESLDQSDPMFKPGWKDIFRMNQNELEAEIRKVYRDSTLDPRRKAYLVQNLITSRWIAAQQKLPQATAGETSNGEDGMGCSPSFRDQGKQVFGCEHYKRNCKIRAACCGKLFTCRFCHDKVSDHSMDRKATTEMMCMHCLKIQAVGPICMTPSCNELSMAKYYCNICKFFDDERTVYHCPFCNLCRLGRGLGVDYFHCMTCNCCMGLKAVNHKCVEKCLETNCPICCDFLFTSNEMVRDLPCGHCLHLSCFQAYTCSHYTCPICSKSLGDMTIYFGMLDGLLAAEELPEEYRSRVQRKSIQIKAMRPPERSLHNFTLPTLKWGNQRFLRCVKLQSPPPFDHNHHQRFKSKPINDNSTPNTIARKKLTFDHRIVEKLKASILEEEEKRAGNDNSSSKPWNLRTRRAACKAPLQRQEIEVKMKEKDERVKLSVSLLKEEVEMDFMAMVGTRPPRRPKKRPRNVQKQLDKLQQIYTRLLKFLNEERVRADM</sequence>
<dbReference type="InterPro" id="IPR012438">
    <property type="entry name" value="DUF1639"/>
</dbReference>
<keyword evidence="4" id="KW-0862">Zinc</keyword>
<feature type="region of interest" description="Disordered" evidence="6">
    <location>
        <begin position="1234"/>
        <end position="1253"/>
    </location>
</feature>
<dbReference type="Proteomes" id="UP000323000">
    <property type="component" value="Chromosome 11"/>
</dbReference>
<dbReference type="InterPro" id="IPR037275">
    <property type="entry name" value="Znf_CTCHY_sf"/>
</dbReference>
<dbReference type="InterPro" id="IPR008913">
    <property type="entry name" value="Znf_CHY"/>
</dbReference>
<dbReference type="SUPFAM" id="SSF57850">
    <property type="entry name" value="RING/U-box"/>
    <property type="match status" value="1"/>
</dbReference>